<evidence type="ECO:0000256" key="3">
    <source>
        <dbReference type="ARBA" id="ARBA00022723"/>
    </source>
</evidence>
<evidence type="ECO:0000313" key="8">
    <source>
        <dbReference type="Proteomes" id="UP000319557"/>
    </source>
</evidence>
<dbReference type="SMART" id="SM00729">
    <property type="entry name" value="Elp3"/>
    <property type="match status" value="1"/>
</dbReference>
<dbReference type="AlphaFoldDB" id="A0A517M5F2"/>
<dbReference type="Pfam" id="PF04055">
    <property type="entry name" value="Radical_SAM"/>
    <property type="match status" value="1"/>
</dbReference>
<dbReference type="RefSeq" id="WP_145347996.1">
    <property type="nucleotide sequence ID" value="NZ_CP036261.1"/>
</dbReference>
<dbReference type="GO" id="GO:0003824">
    <property type="term" value="F:catalytic activity"/>
    <property type="evidence" value="ECO:0007669"/>
    <property type="project" value="InterPro"/>
</dbReference>
<dbReference type="InterPro" id="IPR051198">
    <property type="entry name" value="BchE-like"/>
</dbReference>
<evidence type="ECO:0000313" key="7">
    <source>
        <dbReference type="EMBL" id="QDS90112.1"/>
    </source>
</evidence>
<reference evidence="7 8" key="1">
    <citation type="submission" date="2019-02" db="EMBL/GenBank/DDBJ databases">
        <title>Deep-cultivation of Planctomycetes and their phenomic and genomic characterization uncovers novel biology.</title>
        <authorList>
            <person name="Wiegand S."/>
            <person name="Jogler M."/>
            <person name="Boedeker C."/>
            <person name="Pinto D."/>
            <person name="Vollmers J."/>
            <person name="Rivas-Marin E."/>
            <person name="Kohn T."/>
            <person name="Peeters S.H."/>
            <person name="Heuer A."/>
            <person name="Rast P."/>
            <person name="Oberbeckmann S."/>
            <person name="Bunk B."/>
            <person name="Jeske O."/>
            <person name="Meyerdierks A."/>
            <person name="Storesund J.E."/>
            <person name="Kallscheuer N."/>
            <person name="Luecker S."/>
            <person name="Lage O.M."/>
            <person name="Pohl T."/>
            <person name="Merkel B.J."/>
            <person name="Hornburger P."/>
            <person name="Mueller R.-W."/>
            <person name="Bruemmer F."/>
            <person name="Labrenz M."/>
            <person name="Spormann A.M."/>
            <person name="Op den Camp H."/>
            <person name="Overmann J."/>
            <person name="Amann R."/>
            <person name="Jetten M.S.M."/>
            <person name="Mascher T."/>
            <person name="Medema M.H."/>
            <person name="Devos D.P."/>
            <person name="Kaster A.-K."/>
            <person name="Ovreas L."/>
            <person name="Rohde M."/>
            <person name="Galperin M.Y."/>
            <person name="Jogler C."/>
        </authorList>
    </citation>
    <scope>NUCLEOTIDE SEQUENCE [LARGE SCALE GENOMIC DNA]</scope>
    <source>
        <strain evidence="7 8">EC9</strain>
    </source>
</reference>
<dbReference type="OrthoDB" id="273870at2"/>
<keyword evidence="8" id="KW-1185">Reference proteome</keyword>
<evidence type="ECO:0000256" key="2">
    <source>
        <dbReference type="ARBA" id="ARBA00022691"/>
    </source>
</evidence>
<dbReference type="GO" id="GO:0051536">
    <property type="term" value="F:iron-sulfur cluster binding"/>
    <property type="evidence" value="ECO:0007669"/>
    <property type="project" value="UniProtKB-KW"/>
</dbReference>
<dbReference type="PANTHER" id="PTHR43409:SF15">
    <property type="entry name" value="PUTATIVE-RELATED"/>
    <property type="match status" value="1"/>
</dbReference>
<dbReference type="GO" id="GO:0046872">
    <property type="term" value="F:metal ion binding"/>
    <property type="evidence" value="ECO:0007669"/>
    <property type="project" value="UniProtKB-KW"/>
</dbReference>
<gene>
    <name evidence="7" type="ORF">EC9_43160</name>
</gene>
<dbReference type="KEGG" id="ruv:EC9_43160"/>
<evidence type="ECO:0000256" key="1">
    <source>
        <dbReference type="ARBA" id="ARBA00001966"/>
    </source>
</evidence>
<dbReference type="SUPFAM" id="SSF102114">
    <property type="entry name" value="Radical SAM enzymes"/>
    <property type="match status" value="1"/>
</dbReference>
<name>A0A517M5F2_9BACT</name>
<dbReference type="EMBL" id="CP036261">
    <property type="protein sequence ID" value="QDS90112.1"/>
    <property type="molecule type" value="Genomic_DNA"/>
</dbReference>
<keyword evidence="4" id="KW-0408">Iron</keyword>
<dbReference type="InterPro" id="IPR006638">
    <property type="entry name" value="Elp3/MiaA/NifB-like_rSAM"/>
</dbReference>
<evidence type="ECO:0000256" key="4">
    <source>
        <dbReference type="ARBA" id="ARBA00023004"/>
    </source>
</evidence>
<evidence type="ECO:0000256" key="5">
    <source>
        <dbReference type="ARBA" id="ARBA00023014"/>
    </source>
</evidence>
<dbReference type="InterPro" id="IPR007197">
    <property type="entry name" value="rSAM"/>
</dbReference>
<dbReference type="InterPro" id="IPR058240">
    <property type="entry name" value="rSAM_sf"/>
</dbReference>
<organism evidence="7 8">
    <name type="scientific">Rosistilla ulvae</name>
    <dbReference type="NCBI Taxonomy" id="1930277"/>
    <lineage>
        <taxon>Bacteria</taxon>
        <taxon>Pseudomonadati</taxon>
        <taxon>Planctomycetota</taxon>
        <taxon>Planctomycetia</taxon>
        <taxon>Pirellulales</taxon>
        <taxon>Pirellulaceae</taxon>
        <taxon>Rosistilla</taxon>
    </lineage>
</organism>
<dbReference type="PANTHER" id="PTHR43409">
    <property type="entry name" value="ANAEROBIC MAGNESIUM-PROTOPORPHYRIN IX MONOMETHYL ESTER CYCLASE-RELATED"/>
    <property type="match status" value="1"/>
</dbReference>
<sequence>MIDGDRPIEDPAPRELAETITDRQILAARGPKNRVDLRRAYQAFVEPEFSVDRIVEDVATIFLTNRECPFRCLMCDLWKNTTDDRVPPGSIVQQIEHALASLPAAPRIKLYNSGNFFDAAAVPREDLPRIAKIVGGHRSVITENHPKLCDDRALRFRDQCGTDLEVAIGLETSHPPTLQRLNKQITRDDFARAAEFLTSNGIRVRAFILLRPPWTTEREGIERAIESVRFAFNSGVDCCAVIPTRGGNGIMERLQREGLFSPPRLTSLETVLDETLRWKSGIVLADLWDAEQFASCTGCARQRIDRLQRMNRTQTVPPPVICQVCDSDGGGRLE</sequence>
<keyword evidence="2" id="KW-0949">S-adenosyl-L-methionine</keyword>
<keyword evidence="3" id="KW-0479">Metal-binding</keyword>
<keyword evidence="5" id="KW-0411">Iron-sulfur</keyword>
<dbReference type="GO" id="GO:0005829">
    <property type="term" value="C:cytosol"/>
    <property type="evidence" value="ECO:0007669"/>
    <property type="project" value="TreeGrafter"/>
</dbReference>
<accession>A0A517M5F2</accession>
<feature type="domain" description="Elp3/MiaA/NifB-like radical SAM core" evidence="6">
    <location>
        <begin position="58"/>
        <end position="274"/>
    </location>
</feature>
<dbReference type="Proteomes" id="UP000319557">
    <property type="component" value="Chromosome"/>
</dbReference>
<proteinExistence type="predicted"/>
<dbReference type="SFLD" id="SFLDS00029">
    <property type="entry name" value="Radical_SAM"/>
    <property type="match status" value="1"/>
</dbReference>
<evidence type="ECO:0000259" key="6">
    <source>
        <dbReference type="SMART" id="SM00729"/>
    </source>
</evidence>
<protein>
    <submittedName>
        <fullName evidence="7">Radical SAM superfamily protein</fullName>
    </submittedName>
</protein>
<comment type="cofactor">
    <cofactor evidence="1">
        <name>[4Fe-4S] cluster</name>
        <dbReference type="ChEBI" id="CHEBI:49883"/>
    </cofactor>
</comment>